<comment type="similarity">
    <text evidence="1">Belongs to the peptidase S45 family.</text>
</comment>
<keyword evidence="6" id="KW-0479">Metal-binding</keyword>
<keyword evidence="4" id="KW-0865">Zymogen</keyword>
<dbReference type="InterPro" id="IPR014395">
    <property type="entry name" value="Pen/GL7ACA/AHL_acylase"/>
</dbReference>
<evidence type="ECO:0000256" key="5">
    <source>
        <dbReference type="PIRSR" id="PIRSR001227-1"/>
    </source>
</evidence>
<sequence>MKTFSTLVCLTLLCFRLEAQSFSSQEISALKKQARQVTIVKDKWGIPHVYAKTDAGAVFGMMYVQCEEFFEKVESTLISRLGRQAEVEGEAALYKDLWTRMYIDSSKAIGLYEQSPRWLQKLCDAYADGINFYMISHPEKKPKLIQRVQPWMVLMNNVPALAGSNIDEDEFVKFYGKDARLSLSYRPGYLAEDPREPAGSNGWALSPARTQSKNAMLLINPHSEFYGRIEIQVVSKQGLNAYGAPFLGQFNIFQGFNEYCGWMHPVSLSDAKDLYTEQVEQQDGRYFYRYNGSLRPVDSTRITLQYKKGNELLSKTFTTYRTHHGPVVSAYDKKWITLKTLDDPNIDLLAMHWQKMKARNLKEFKASMDTRVMTGSNVIYADRAGNIGYWHGNFVPQKDPALDWKRAVDGSTDATEWKGTYALDDLPHYLNPANGWLQNCNSTILYGTGTFDSTMYRTKPTYMLPDGQTPRADGAIRVLSQLQNATLDDVIAAAHDKYLAGGERHVPALLAAYAALPSPSTHLAGPIQTLRAWNYQTDTGSVATTLATLWVEKMIPLNLARLQKPYTNEERYSITNGAKLTVDFVTPEKQVETLAQVVAELEKNFGTWQVPWGQLNRFQRPAEGEPFSDDKPSWGLPATPGFMGSLNAYVSRPAPGTHRRYGATGNTFVAVVDFGKKLRGKSILTGGASTDPASPHFTDQVEGYIQGTYKDILFYKKDVLRNAEKTYHPGD</sequence>
<keyword evidence="2" id="KW-0732">Signal</keyword>
<evidence type="ECO:0000256" key="3">
    <source>
        <dbReference type="ARBA" id="ARBA00022801"/>
    </source>
</evidence>
<dbReference type="Gene3D" id="1.10.1400.10">
    <property type="match status" value="1"/>
</dbReference>
<dbReference type="InterPro" id="IPR002692">
    <property type="entry name" value="S45"/>
</dbReference>
<dbReference type="PANTHER" id="PTHR34218:SF3">
    <property type="entry name" value="ACYL-HOMOSERINE LACTONE ACYLASE PVDQ"/>
    <property type="match status" value="1"/>
</dbReference>
<keyword evidence="6" id="KW-0106">Calcium</keyword>
<dbReference type="GO" id="GO:0017000">
    <property type="term" value="P:antibiotic biosynthetic process"/>
    <property type="evidence" value="ECO:0007669"/>
    <property type="project" value="InterPro"/>
</dbReference>
<dbReference type="Gene3D" id="2.30.120.10">
    <property type="match status" value="1"/>
</dbReference>
<keyword evidence="3" id="KW-0378">Hydrolase</keyword>
<gene>
    <name evidence="7" type="ORF">HNQ92_002729</name>
</gene>
<dbReference type="SUPFAM" id="SSF56235">
    <property type="entry name" value="N-terminal nucleophile aminohydrolases (Ntn hydrolases)"/>
    <property type="match status" value="1"/>
</dbReference>
<organism evidence="7 8">
    <name type="scientific">Rhabdobacter roseus</name>
    <dbReference type="NCBI Taxonomy" id="1655419"/>
    <lineage>
        <taxon>Bacteria</taxon>
        <taxon>Pseudomonadati</taxon>
        <taxon>Bacteroidota</taxon>
        <taxon>Cytophagia</taxon>
        <taxon>Cytophagales</taxon>
        <taxon>Cytophagaceae</taxon>
        <taxon>Rhabdobacter</taxon>
    </lineage>
</organism>
<evidence type="ECO:0000256" key="1">
    <source>
        <dbReference type="ARBA" id="ARBA00006586"/>
    </source>
</evidence>
<dbReference type="GO" id="GO:0016811">
    <property type="term" value="F:hydrolase activity, acting on carbon-nitrogen (but not peptide) bonds, in linear amides"/>
    <property type="evidence" value="ECO:0007669"/>
    <property type="project" value="InterPro"/>
</dbReference>
<protein>
    <submittedName>
        <fullName evidence="7">Acyl-homoserine lactone acylase PvdQ</fullName>
    </submittedName>
</protein>
<dbReference type="GO" id="GO:0046872">
    <property type="term" value="F:metal ion binding"/>
    <property type="evidence" value="ECO:0007669"/>
    <property type="project" value="UniProtKB-KW"/>
</dbReference>
<dbReference type="PANTHER" id="PTHR34218">
    <property type="entry name" value="PEPTIDASE S45 PENICILLIN AMIDASE"/>
    <property type="match status" value="1"/>
</dbReference>
<dbReference type="InterPro" id="IPR023343">
    <property type="entry name" value="Penicillin_amidase_dom1"/>
</dbReference>
<evidence type="ECO:0000313" key="8">
    <source>
        <dbReference type="Proteomes" id="UP000557307"/>
    </source>
</evidence>
<accession>A0A840TK56</accession>
<evidence type="ECO:0000256" key="4">
    <source>
        <dbReference type="ARBA" id="ARBA00023145"/>
    </source>
</evidence>
<dbReference type="InterPro" id="IPR043146">
    <property type="entry name" value="Penicillin_amidase_N_B-knob"/>
</dbReference>
<dbReference type="PIRSF" id="PIRSF001227">
    <property type="entry name" value="Pen_acylase"/>
    <property type="match status" value="1"/>
</dbReference>
<evidence type="ECO:0000256" key="6">
    <source>
        <dbReference type="PIRSR" id="PIRSR001227-2"/>
    </source>
</evidence>
<reference evidence="7 8" key="1">
    <citation type="submission" date="2020-08" db="EMBL/GenBank/DDBJ databases">
        <title>Genomic Encyclopedia of Type Strains, Phase IV (KMG-IV): sequencing the most valuable type-strain genomes for metagenomic binning, comparative biology and taxonomic classification.</title>
        <authorList>
            <person name="Goeker M."/>
        </authorList>
    </citation>
    <scope>NUCLEOTIDE SEQUENCE [LARGE SCALE GENOMIC DNA]</scope>
    <source>
        <strain evidence="7 8">DSM 105074</strain>
    </source>
</reference>
<feature type="active site" description="Nucleophile" evidence="5">
    <location>
        <position position="200"/>
    </location>
</feature>
<feature type="binding site" evidence="6">
    <location>
        <position position="273"/>
    </location>
    <ligand>
        <name>Ca(2+)</name>
        <dbReference type="ChEBI" id="CHEBI:29108"/>
    </ligand>
</feature>
<name>A0A840TK56_9BACT</name>
<comment type="cofactor">
    <cofactor evidence="6">
        <name>Ca(2+)</name>
        <dbReference type="ChEBI" id="CHEBI:29108"/>
    </cofactor>
    <text evidence="6">Binds 1 Ca(2+) ion per dimer.</text>
</comment>
<dbReference type="Proteomes" id="UP000557307">
    <property type="component" value="Unassembled WGS sequence"/>
</dbReference>
<comment type="caution">
    <text evidence="7">The sequence shown here is derived from an EMBL/GenBank/DDBJ whole genome shotgun (WGS) entry which is preliminary data.</text>
</comment>
<dbReference type="Gene3D" id="1.10.439.10">
    <property type="entry name" value="Penicillin Amidohydrolase, domain 1"/>
    <property type="match status" value="1"/>
</dbReference>
<evidence type="ECO:0000313" key="7">
    <source>
        <dbReference type="EMBL" id="MBB5284586.1"/>
    </source>
</evidence>
<dbReference type="RefSeq" id="WP_184174507.1">
    <property type="nucleotide sequence ID" value="NZ_JACHGF010000003.1"/>
</dbReference>
<dbReference type="EMBL" id="JACHGF010000003">
    <property type="protein sequence ID" value="MBB5284586.1"/>
    <property type="molecule type" value="Genomic_DNA"/>
</dbReference>
<dbReference type="InterPro" id="IPR029055">
    <property type="entry name" value="Ntn_hydrolases_N"/>
</dbReference>
<proteinExistence type="inferred from homology"/>
<evidence type="ECO:0000256" key="2">
    <source>
        <dbReference type="ARBA" id="ARBA00022729"/>
    </source>
</evidence>
<dbReference type="Pfam" id="PF01804">
    <property type="entry name" value="Penicil_amidase"/>
    <property type="match status" value="1"/>
</dbReference>
<dbReference type="InterPro" id="IPR043147">
    <property type="entry name" value="Penicillin_amidase_A-knob"/>
</dbReference>
<dbReference type="Gene3D" id="3.60.20.10">
    <property type="entry name" value="Glutamine Phosphoribosylpyrophosphate, subunit 1, domain 1"/>
    <property type="match status" value="1"/>
</dbReference>
<dbReference type="AlphaFoldDB" id="A0A840TK56"/>
<keyword evidence="8" id="KW-1185">Reference proteome</keyword>
<feature type="binding site" evidence="6">
    <location>
        <position position="270"/>
    </location>
    <ligand>
        <name>Ca(2+)</name>
        <dbReference type="ChEBI" id="CHEBI:29108"/>
    </ligand>
</feature>